<protein>
    <submittedName>
        <fullName evidence="3">Thermonuclease family protein</fullName>
    </submittedName>
</protein>
<keyword evidence="1" id="KW-0472">Membrane</keyword>
<dbReference type="Pfam" id="PF00565">
    <property type="entry name" value="SNase"/>
    <property type="match status" value="1"/>
</dbReference>
<dbReference type="AlphaFoldDB" id="A0A5N3P4V9"/>
<evidence type="ECO:0000313" key="4">
    <source>
        <dbReference type="Proteomes" id="UP000325684"/>
    </source>
</evidence>
<dbReference type="Proteomes" id="UP000325684">
    <property type="component" value="Unassembled WGS sequence"/>
</dbReference>
<keyword evidence="1" id="KW-1133">Transmembrane helix</keyword>
<reference evidence="3 4" key="1">
    <citation type="journal article" date="2019" name="Microorganisms">
        <title>Genome Insights into the Novel Species Microvirga brassicacearum, a Rapeseed Endophyte with Biotechnological Potential.</title>
        <authorList>
            <person name="Jimenez-Gomez A."/>
            <person name="Saati-Santamaria Z."/>
            <person name="Igual J.M."/>
            <person name="Rivas R."/>
            <person name="Mateos P.F."/>
            <person name="Garcia-Fraile P."/>
        </authorList>
    </citation>
    <scope>NUCLEOTIDE SEQUENCE [LARGE SCALE GENOMIC DNA]</scope>
    <source>
        <strain evidence="3 4">CDVBN77</strain>
    </source>
</reference>
<dbReference type="PROSITE" id="PS50830">
    <property type="entry name" value="TNASE_3"/>
    <property type="match status" value="1"/>
</dbReference>
<keyword evidence="1" id="KW-0812">Transmembrane</keyword>
<dbReference type="SUPFAM" id="SSF50199">
    <property type="entry name" value="Staphylococcal nuclease"/>
    <property type="match status" value="1"/>
</dbReference>
<gene>
    <name evidence="3" type="ORF">FEZ63_21995</name>
</gene>
<feature type="domain" description="TNase-like" evidence="2">
    <location>
        <begin position="79"/>
        <end position="168"/>
    </location>
</feature>
<accession>A0A5N3P4V9</accession>
<dbReference type="Gene3D" id="2.40.50.90">
    <property type="match status" value="1"/>
</dbReference>
<evidence type="ECO:0000256" key="1">
    <source>
        <dbReference type="SAM" id="Phobius"/>
    </source>
</evidence>
<sequence length="179" mass="19373">MPSLPLLSGAVVLGGIGSFFLFHVLSGRGDTGVGVNVYRGGEIAQLGRSNGSETSKKTIGRAGESDYSLCSSIIRRSCVIDGDTIRHGWTKIRIADIDTPEISEPKCASEAALGHRAKERLLELLNDGPFEVVHPGGRDEDVYGRKLRVLMRDGKSLGMMLVDEGMARRWTGARRSWCG</sequence>
<dbReference type="InterPro" id="IPR016071">
    <property type="entry name" value="Staphylococal_nuclease_OB-fold"/>
</dbReference>
<keyword evidence="4" id="KW-1185">Reference proteome</keyword>
<comment type="caution">
    <text evidence="3">The sequence shown here is derived from an EMBL/GenBank/DDBJ whole genome shotgun (WGS) entry which is preliminary data.</text>
</comment>
<evidence type="ECO:0000313" key="3">
    <source>
        <dbReference type="EMBL" id="KAB0264749.1"/>
    </source>
</evidence>
<organism evidence="3 4">
    <name type="scientific">Microvirga brassicacearum</name>
    <dbReference type="NCBI Taxonomy" id="2580413"/>
    <lineage>
        <taxon>Bacteria</taxon>
        <taxon>Pseudomonadati</taxon>
        <taxon>Pseudomonadota</taxon>
        <taxon>Alphaproteobacteria</taxon>
        <taxon>Hyphomicrobiales</taxon>
        <taxon>Methylobacteriaceae</taxon>
        <taxon>Microvirga</taxon>
    </lineage>
</organism>
<feature type="transmembrane region" description="Helical" evidence="1">
    <location>
        <begin position="6"/>
        <end position="25"/>
    </location>
</feature>
<proteinExistence type="predicted"/>
<name>A0A5N3P4V9_9HYPH</name>
<dbReference type="InterPro" id="IPR035437">
    <property type="entry name" value="SNase_OB-fold_sf"/>
</dbReference>
<dbReference type="OrthoDB" id="7469880at2"/>
<evidence type="ECO:0000259" key="2">
    <source>
        <dbReference type="PROSITE" id="PS50830"/>
    </source>
</evidence>
<dbReference type="EMBL" id="VCMV01000063">
    <property type="protein sequence ID" value="KAB0264749.1"/>
    <property type="molecule type" value="Genomic_DNA"/>
</dbReference>